<dbReference type="OrthoDB" id="10554734at2759"/>
<name>A0A0J7K1U8_LASNI</name>
<keyword evidence="3" id="KW-1185">Reference proteome</keyword>
<protein>
    <submittedName>
        <fullName evidence="2">F-box only protein 21</fullName>
    </submittedName>
</protein>
<accession>A0A0J7K1U8</accession>
<evidence type="ECO:0000313" key="2">
    <source>
        <dbReference type="EMBL" id="KMQ84423.1"/>
    </source>
</evidence>
<dbReference type="Proteomes" id="UP000036403">
    <property type="component" value="Unassembled WGS sequence"/>
</dbReference>
<organism evidence="2 3">
    <name type="scientific">Lasius niger</name>
    <name type="common">Black garden ant</name>
    <dbReference type="NCBI Taxonomy" id="67767"/>
    <lineage>
        <taxon>Eukaryota</taxon>
        <taxon>Metazoa</taxon>
        <taxon>Ecdysozoa</taxon>
        <taxon>Arthropoda</taxon>
        <taxon>Hexapoda</taxon>
        <taxon>Insecta</taxon>
        <taxon>Pterygota</taxon>
        <taxon>Neoptera</taxon>
        <taxon>Endopterygota</taxon>
        <taxon>Hymenoptera</taxon>
        <taxon>Apocrita</taxon>
        <taxon>Aculeata</taxon>
        <taxon>Formicoidea</taxon>
        <taxon>Formicidae</taxon>
        <taxon>Formicinae</taxon>
        <taxon>Lasius</taxon>
        <taxon>Lasius</taxon>
    </lineage>
</organism>
<reference evidence="2 3" key="1">
    <citation type="submission" date="2015-04" db="EMBL/GenBank/DDBJ databases">
        <title>Lasius niger genome sequencing.</title>
        <authorList>
            <person name="Konorov E.A."/>
            <person name="Nikitin M.A."/>
            <person name="Kirill M.V."/>
            <person name="Chang P."/>
        </authorList>
    </citation>
    <scope>NUCLEOTIDE SEQUENCE [LARGE SCALE GENOMIC DNA]</scope>
    <source>
        <tissue evidence="2">Whole</tissue>
    </source>
</reference>
<dbReference type="InterPro" id="IPR036047">
    <property type="entry name" value="F-box-like_dom_sf"/>
</dbReference>
<dbReference type="EMBL" id="LBMM01016439">
    <property type="protein sequence ID" value="KMQ84423.1"/>
    <property type="molecule type" value="Genomic_DNA"/>
</dbReference>
<dbReference type="AlphaFoldDB" id="A0A0J7K1U8"/>
<proteinExistence type="predicted"/>
<dbReference type="InterPro" id="IPR001810">
    <property type="entry name" value="F-box_dom"/>
</dbReference>
<evidence type="ECO:0000259" key="1">
    <source>
        <dbReference type="Pfam" id="PF12937"/>
    </source>
</evidence>
<feature type="domain" description="F-box" evidence="1">
    <location>
        <begin position="6"/>
        <end position="48"/>
    </location>
</feature>
<gene>
    <name evidence="2" type="ORF">RF55_17776</name>
</gene>
<dbReference type="PaxDb" id="67767-A0A0J7K1U8"/>
<dbReference type="Pfam" id="PF12937">
    <property type="entry name" value="F-box-like"/>
    <property type="match status" value="1"/>
</dbReference>
<comment type="caution">
    <text evidence="2">The sequence shown here is derived from an EMBL/GenBank/DDBJ whole genome shotgun (WGS) entry which is preliminary data.</text>
</comment>
<evidence type="ECO:0000313" key="3">
    <source>
        <dbReference type="Proteomes" id="UP000036403"/>
    </source>
</evidence>
<feature type="non-terminal residue" evidence="2">
    <location>
        <position position="52"/>
    </location>
</feature>
<sequence>MAAIMCLPVEVIVIFLRYNDITIEDFINFRCVCKKFRLAAKYDKHWEEKVSQ</sequence>
<dbReference type="SUPFAM" id="SSF81383">
    <property type="entry name" value="F-box domain"/>
    <property type="match status" value="1"/>
</dbReference>